<evidence type="ECO:0000256" key="12">
    <source>
        <dbReference type="RuleBase" id="RU362091"/>
    </source>
</evidence>
<keyword evidence="8" id="KW-0915">Sodium</keyword>
<feature type="transmembrane region" description="Helical" evidence="13">
    <location>
        <begin position="50"/>
        <end position="73"/>
    </location>
</feature>
<keyword evidence="10 13" id="KW-0472">Membrane</keyword>
<dbReference type="PROSITE" id="PS00457">
    <property type="entry name" value="NA_SOLUT_SYMP_2"/>
    <property type="match status" value="1"/>
</dbReference>
<keyword evidence="7 13" id="KW-1133">Transmembrane helix</keyword>
<evidence type="ECO:0000256" key="11">
    <source>
        <dbReference type="ARBA" id="ARBA00023201"/>
    </source>
</evidence>
<dbReference type="GO" id="GO:0046942">
    <property type="term" value="P:carboxylic acid transport"/>
    <property type="evidence" value="ECO:0007669"/>
    <property type="project" value="UniProtKB-ARBA"/>
</dbReference>
<proteinExistence type="inferred from homology"/>
<dbReference type="Pfam" id="PF00474">
    <property type="entry name" value="SSF"/>
    <property type="match status" value="1"/>
</dbReference>
<name>A0A811TG07_9EURY</name>
<evidence type="ECO:0000313" key="15">
    <source>
        <dbReference type="Proteomes" id="UP000639006"/>
    </source>
</evidence>
<dbReference type="PROSITE" id="PS50283">
    <property type="entry name" value="NA_SOLUT_SYMP_3"/>
    <property type="match status" value="1"/>
</dbReference>
<dbReference type="CDD" id="cd10322">
    <property type="entry name" value="SLC5sbd"/>
    <property type="match status" value="1"/>
</dbReference>
<dbReference type="Proteomes" id="UP000639006">
    <property type="component" value="Unassembled WGS sequence"/>
</dbReference>
<dbReference type="Gene3D" id="1.20.1730.10">
    <property type="entry name" value="Sodium/glucose cotransporter"/>
    <property type="match status" value="1"/>
</dbReference>
<feature type="transmembrane region" description="Helical" evidence="13">
    <location>
        <begin position="426"/>
        <end position="444"/>
    </location>
</feature>
<feature type="transmembrane region" description="Helical" evidence="13">
    <location>
        <begin position="158"/>
        <end position="179"/>
    </location>
</feature>
<evidence type="ECO:0000256" key="10">
    <source>
        <dbReference type="ARBA" id="ARBA00023136"/>
    </source>
</evidence>
<dbReference type="EMBL" id="CAJHIQ010000034">
    <property type="protein sequence ID" value="CAD6493447.1"/>
    <property type="molecule type" value="Genomic_DNA"/>
</dbReference>
<dbReference type="InterPro" id="IPR001734">
    <property type="entry name" value="Na/solute_symporter"/>
</dbReference>
<keyword evidence="6" id="KW-0769">Symport</keyword>
<protein>
    <submittedName>
        <fullName evidence="14">Cation/acetate symporter ActP</fullName>
    </submittedName>
</protein>
<dbReference type="AlphaFoldDB" id="A0A811TG07"/>
<keyword evidence="11" id="KW-0739">Sodium transport</keyword>
<comment type="caution">
    <text evidence="14">The sequence shown here is derived from an EMBL/GenBank/DDBJ whole genome shotgun (WGS) entry which is preliminary data.</text>
</comment>
<evidence type="ECO:0000256" key="13">
    <source>
        <dbReference type="SAM" id="Phobius"/>
    </source>
</evidence>
<keyword evidence="5 13" id="KW-0812">Transmembrane</keyword>
<accession>A0A811TG07</accession>
<feature type="transmembrane region" description="Helical" evidence="13">
    <location>
        <begin position="79"/>
        <end position="97"/>
    </location>
</feature>
<dbReference type="InterPro" id="IPR038377">
    <property type="entry name" value="Na/Glc_symporter_sf"/>
</dbReference>
<sequence length="619" mass="67859">MAALSGVNLFFALLAGYIILLVLIGFASYKRQHSTVDFWLAGRSLSAFNIGLSAAASWLTAGALLFVSGLFVLIGIGSIWIFVVPNILALLLIAAISKKIKNTPALTQPELLEIRYNSKIRAPVALIITATMVLFSVSDFKGFQYVLGVFYGIPPHHAVLIMASVISVYILLGGFRAVIWTDSIQFIFLALTAVSVGAIALYLPLEPANINDAVNRAGTLLNGMDSTWYNPFFLGGISGALILMLALLPGWMVEQDPWQRVLAARDVKSARRGMILGAFLLALVFAACLAAAIGLRNIYAIPASVPEAEQLYLQFILDHFSPVVIALFAAGFAAASMSCTDTFTTSGASCLSRDIYQRHLYPGATEYHMQWINRLLIVLLIAIAAVVSLYVESILEAVIIATVIATSSYFFPIMGGLFWKRANSCGALSALIIGGGSQIALIAYEFTHQIRLEQIHPLLTEHGVLVGLGLSAVSFISISLVTQPPPQENTQPFFLPEATSKTQTEPVEPQSILLDIKRQITGERAHLTLTIPSPQNLDWKQFTQTLQKINPRWTTPAGSNTIYRQIHHDLLTCINITRGTDTEIWLTSEPQLRQMQELENEIYQAHEEIIEAIDRRVEF</sequence>
<evidence type="ECO:0000313" key="14">
    <source>
        <dbReference type="EMBL" id="CAD6493447.1"/>
    </source>
</evidence>
<evidence type="ECO:0000256" key="8">
    <source>
        <dbReference type="ARBA" id="ARBA00023053"/>
    </source>
</evidence>
<evidence type="ECO:0000256" key="2">
    <source>
        <dbReference type="ARBA" id="ARBA00006434"/>
    </source>
</evidence>
<evidence type="ECO:0000256" key="1">
    <source>
        <dbReference type="ARBA" id="ARBA00004651"/>
    </source>
</evidence>
<comment type="similarity">
    <text evidence="2 12">Belongs to the sodium:solute symporter (SSF) (TC 2.A.21) family.</text>
</comment>
<evidence type="ECO:0000256" key="6">
    <source>
        <dbReference type="ARBA" id="ARBA00022847"/>
    </source>
</evidence>
<evidence type="ECO:0000256" key="5">
    <source>
        <dbReference type="ARBA" id="ARBA00022692"/>
    </source>
</evidence>
<feature type="transmembrane region" description="Helical" evidence="13">
    <location>
        <begin position="118"/>
        <end position="138"/>
    </location>
</feature>
<dbReference type="InterPro" id="IPR050277">
    <property type="entry name" value="Sodium:Solute_Symporter"/>
</dbReference>
<dbReference type="GO" id="GO:0005886">
    <property type="term" value="C:plasma membrane"/>
    <property type="evidence" value="ECO:0007669"/>
    <property type="project" value="UniProtKB-SubCell"/>
</dbReference>
<evidence type="ECO:0000256" key="4">
    <source>
        <dbReference type="ARBA" id="ARBA00022475"/>
    </source>
</evidence>
<keyword evidence="3" id="KW-0813">Transport</keyword>
<keyword evidence="9" id="KW-0406">Ion transport</keyword>
<feature type="transmembrane region" description="Helical" evidence="13">
    <location>
        <begin position="464"/>
        <end position="482"/>
    </location>
</feature>
<feature type="transmembrane region" description="Helical" evidence="13">
    <location>
        <begin position="311"/>
        <end position="335"/>
    </location>
</feature>
<dbReference type="GO" id="GO:0015293">
    <property type="term" value="F:symporter activity"/>
    <property type="evidence" value="ECO:0007669"/>
    <property type="project" value="UniProtKB-KW"/>
</dbReference>
<dbReference type="GO" id="GO:0006814">
    <property type="term" value="P:sodium ion transport"/>
    <property type="evidence" value="ECO:0007669"/>
    <property type="project" value="UniProtKB-KW"/>
</dbReference>
<evidence type="ECO:0000256" key="7">
    <source>
        <dbReference type="ARBA" id="ARBA00022989"/>
    </source>
</evidence>
<evidence type="ECO:0000256" key="9">
    <source>
        <dbReference type="ARBA" id="ARBA00023065"/>
    </source>
</evidence>
<dbReference type="PANTHER" id="PTHR48086">
    <property type="entry name" value="SODIUM/PROLINE SYMPORTER-RELATED"/>
    <property type="match status" value="1"/>
</dbReference>
<feature type="transmembrane region" description="Helical" evidence="13">
    <location>
        <begin position="186"/>
        <end position="205"/>
    </location>
</feature>
<gene>
    <name evidence="14" type="primary">actP</name>
    <name evidence="14" type="ORF">DIAAKJNI_00498</name>
</gene>
<feature type="transmembrane region" description="Helical" evidence="13">
    <location>
        <begin position="371"/>
        <end position="391"/>
    </location>
</feature>
<dbReference type="InterPro" id="IPR018212">
    <property type="entry name" value="Na/solute_symporter_CS"/>
</dbReference>
<feature type="transmembrane region" description="Helical" evidence="13">
    <location>
        <begin position="397"/>
        <end position="419"/>
    </location>
</feature>
<feature type="transmembrane region" description="Helical" evidence="13">
    <location>
        <begin position="232"/>
        <end position="253"/>
    </location>
</feature>
<feature type="transmembrane region" description="Helical" evidence="13">
    <location>
        <begin position="6"/>
        <end position="29"/>
    </location>
</feature>
<dbReference type="PANTHER" id="PTHR48086:SF3">
    <property type="entry name" value="SODIUM_PROLINE SYMPORTER"/>
    <property type="match status" value="1"/>
</dbReference>
<reference evidence="14" key="1">
    <citation type="submission" date="2020-10" db="EMBL/GenBank/DDBJ databases">
        <authorList>
            <person name="Hahn C.J."/>
            <person name="Laso-Perez R."/>
            <person name="Vulcano F."/>
            <person name="Vaziourakis K.-M."/>
            <person name="Stokke R."/>
            <person name="Steen I.H."/>
            <person name="Teske A."/>
            <person name="Boetius A."/>
            <person name="Liebeke M."/>
            <person name="Amann R."/>
            <person name="Knittel K."/>
        </authorList>
    </citation>
    <scope>NUCLEOTIDE SEQUENCE</scope>
    <source>
        <strain evidence="14">Gfbio:e3339647-f889-4370-9287-4fb5cb688e4c:AG392M11_GoMArc1</strain>
    </source>
</reference>
<comment type="subcellular location">
    <subcellularLocation>
        <location evidence="1">Cell membrane</location>
        <topology evidence="1">Multi-pass membrane protein</topology>
    </subcellularLocation>
</comment>
<evidence type="ECO:0000256" key="3">
    <source>
        <dbReference type="ARBA" id="ARBA00022448"/>
    </source>
</evidence>
<feature type="transmembrane region" description="Helical" evidence="13">
    <location>
        <begin position="274"/>
        <end position="299"/>
    </location>
</feature>
<organism evidence="14 15">
    <name type="scientific">Candidatus Argoarchaeum ethanivorans</name>
    <dbReference type="NCBI Taxonomy" id="2608793"/>
    <lineage>
        <taxon>Archaea</taxon>
        <taxon>Methanobacteriati</taxon>
        <taxon>Methanobacteriota</taxon>
        <taxon>Stenosarchaea group</taxon>
        <taxon>Methanomicrobia</taxon>
        <taxon>Methanosarcinales</taxon>
        <taxon>Methanosarcinales incertae sedis</taxon>
        <taxon>GOM Arc I cluster</taxon>
        <taxon>Candidatus Argoarchaeum</taxon>
    </lineage>
</organism>
<keyword evidence="4" id="KW-1003">Cell membrane</keyword>